<feature type="domain" description="ABC transmembrane type-1" evidence="10">
    <location>
        <begin position="83"/>
        <end position="273"/>
    </location>
</feature>
<dbReference type="Pfam" id="PF00528">
    <property type="entry name" value="BPD_transp_1"/>
    <property type="match status" value="1"/>
</dbReference>
<evidence type="ECO:0000256" key="3">
    <source>
        <dbReference type="ARBA" id="ARBA00022475"/>
    </source>
</evidence>
<dbReference type="SUPFAM" id="SSF161098">
    <property type="entry name" value="MetI-like"/>
    <property type="match status" value="1"/>
</dbReference>
<dbReference type="Gene3D" id="1.10.3720.10">
    <property type="entry name" value="MetI-like"/>
    <property type="match status" value="1"/>
</dbReference>
<reference evidence="12" key="1">
    <citation type="journal article" date="2019" name="Int. J. Syst. Evol. Microbiol.">
        <title>The Global Catalogue of Microorganisms (GCM) 10K type strain sequencing project: providing services to taxonomists for standard genome sequencing and annotation.</title>
        <authorList>
            <consortium name="The Broad Institute Genomics Platform"/>
            <consortium name="The Broad Institute Genome Sequencing Center for Infectious Disease"/>
            <person name="Wu L."/>
            <person name="Ma J."/>
        </authorList>
    </citation>
    <scope>NUCLEOTIDE SEQUENCE [LARGE SCALE GENOMIC DNA]</scope>
    <source>
        <strain evidence="12">CGMCC 1.15643</strain>
    </source>
</reference>
<dbReference type="InterPro" id="IPR000515">
    <property type="entry name" value="MetI-like"/>
</dbReference>
<keyword evidence="4 9" id="KW-0812">Transmembrane</keyword>
<keyword evidence="8 9" id="KW-0472">Membrane</keyword>
<evidence type="ECO:0000256" key="5">
    <source>
        <dbReference type="ARBA" id="ARBA00022856"/>
    </source>
</evidence>
<dbReference type="InterPro" id="IPR025966">
    <property type="entry name" value="OppC_N"/>
</dbReference>
<accession>A0ABW0F9J9</accession>
<dbReference type="RefSeq" id="WP_158446284.1">
    <property type="nucleotide sequence ID" value="NZ_JAOAOS010000024.1"/>
</dbReference>
<keyword evidence="12" id="KW-1185">Reference proteome</keyword>
<dbReference type="EMBL" id="JBHSLI010000016">
    <property type="protein sequence ID" value="MFC5295808.1"/>
    <property type="molecule type" value="Genomic_DNA"/>
</dbReference>
<gene>
    <name evidence="11" type="ORF">ACFPK2_22700</name>
</gene>
<name>A0ABW0F9J9_9HYPH</name>
<dbReference type="PANTHER" id="PTHR43386">
    <property type="entry name" value="OLIGOPEPTIDE TRANSPORT SYSTEM PERMEASE PROTEIN APPC"/>
    <property type="match status" value="1"/>
</dbReference>
<keyword evidence="5" id="KW-0571">Peptide transport</keyword>
<organism evidence="11 12">
    <name type="scientific">Bosea minatitlanensis</name>
    <dbReference type="NCBI Taxonomy" id="128782"/>
    <lineage>
        <taxon>Bacteria</taxon>
        <taxon>Pseudomonadati</taxon>
        <taxon>Pseudomonadota</taxon>
        <taxon>Alphaproteobacteria</taxon>
        <taxon>Hyphomicrobiales</taxon>
        <taxon>Boseaceae</taxon>
        <taxon>Bosea</taxon>
    </lineage>
</organism>
<feature type="transmembrane region" description="Helical" evidence="9">
    <location>
        <begin position="20"/>
        <end position="39"/>
    </location>
</feature>
<comment type="caution">
    <text evidence="11">The sequence shown here is derived from an EMBL/GenBank/DDBJ whole genome shotgun (WGS) entry which is preliminary data.</text>
</comment>
<keyword evidence="2 9" id="KW-0813">Transport</keyword>
<comment type="similarity">
    <text evidence="9">Belongs to the binding-protein-dependent transport system permease family.</text>
</comment>
<evidence type="ECO:0000313" key="11">
    <source>
        <dbReference type="EMBL" id="MFC5295808.1"/>
    </source>
</evidence>
<dbReference type="InterPro" id="IPR035906">
    <property type="entry name" value="MetI-like_sf"/>
</dbReference>
<comment type="subcellular location">
    <subcellularLocation>
        <location evidence="1 9">Cell membrane</location>
        <topology evidence="1 9">Multi-pass membrane protein</topology>
    </subcellularLocation>
</comment>
<evidence type="ECO:0000313" key="12">
    <source>
        <dbReference type="Proteomes" id="UP001595976"/>
    </source>
</evidence>
<evidence type="ECO:0000256" key="8">
    <source>
        <dbReference type="ARBA" id="ARBA00023136"/>
    </source>
</evidence>
<evidence type="ECO:0000259" key="10">
    <source>
        <dbReference type="PROSITE" id="PS50928"/>
    </source>
</evidence>
<evidence type="ECO:0000256" key="2">
    <source>
        <dbReference type="ARBA" id="ARBA00022448"/>
    </source>
</evidence>
<keyword evidence="3" id="KW-1003">Cell membrane</keyword>
<dbReference type="CDD" id="cd06261">
    <property type="entry name" value="TM_PBP2"/>
    <property type="match status" value="1"/>
</dbReference>
<proteinExistence type="inferred from homology"/>
<keyword evidence="6" id="KW-0653">Protein transport</keyword>
<dbReference type="Pfam" id="PF12911">
    <property type="entry name" value="OppC_N"/>
    <property type="match status" value="1"/>
</dbReference>
<dbReference type="PROSITE" id="PS50928">
    <property type="entry name" value="ABC_TM1"/>
    <property type="match status" value="1"/>
</dbReference>
<evidence type="ECO:0000256" key="7">
    <source>
        <dbReference type="ARBA" id="ARBA00022989"/>
    </source>
</evidence>
<feature type="transmembrane region" description="Helical" evidence="9">
    <location>
        <begin position="203"/>
        <end position="227"/>
    </location>
</feature>
<dbReference type="Proteomes" id="UP001595976">
    <property type="component" value="Unassembled WGS sequence"/>
</dbReference>
<dbReference type="InterPro" id="IPR050366">
    <property type="entry name" value="BP-dependent_transpt_permease"/>
</dbReference>
<protein>
    <submittedName>
        <fullName evidence="11">ABC transporter permease</fullName>
    </submittedName>
</protein>
<feature type="transmembrane region" description="Helical" evidence="9">
    <location>
        <begin position="86"/>
        <end position="111"/>
    </location>
</feature>
<dbReference type="PANTHER" id="PTHR43386:SF1">
    <property type="entry name" value="D,D-DIPEPTIDE TRANSPORT SYSTEM PERMEASE PROTEIN DDPC-RELATED"/>
    <property type="match status" value="1"/>
</dbReference>
<feature type="transmembrane region" description="Helical" evidence="9">
    <location>
        <begin position="131"/>
        <end position="158"/>
    </location>
</feature>
<keyword evidence="7 9" id="KW-1133">Transmembrane helix</keyword>
<feature type="transmembrane region" description="Helical" evidence="9">
    <location>
        <begin position="253"/>
        <end position="273"/>
    </location>
</feature>
<evidence type="ECO:0000256" key="6">
    <source>
        <dbReference type="ARBA" id="ARBA00022927"/>
    </source>
</evidence>
<evidence type="ECO:0000256" key="4">
    <source>
        <dbReference type="ARBA" id="ARBA00022692"/>
    </source>
</evidence>
<evidence type="ECO:0000256" key="9">
    <source>
        <dbReference type="RuleBase" id="RU363032"/>
    </source>
</evidence>
<evidence type="ECO:0000256" key="1">
    <source>
        <dbReference type="ARBA" id="ARBA00004651"/>
    </source>
</evidence>
<sequence>MPTIILDFFRAVWRGPFGPIGLVILGLCLALAIFGPAIAPYDPVARNYDAAGKLLRLAPPSWQHWLGTTLLGRDVLSQMLVGARPALLVGGLTALGTVVIGVNIGLIAGYFGGRIDSFLMRLTDMFLGLPFLPFIIIVLSLTGRSLTTMVIAMTLVMWRSTARVVRAQVLSLREMPFVAAAHITGASDLAIIYREIAPNIMPIALVSIAFALAWAIITEASIGFLGFGDPSVVSWGSIVYDAYASQMMYRAPWWVVPPGIAIMVLVSAVYFVGRAYEQVVNPRLRTG</sequence>